<dbReference type="OMA" id="IQMVGLE"/>
<dbReference type="PhylomeDB" id="A0A0G4ES65"/>
<dbReference type="OrthoDB" id="432381at2759"/>
<evidence type="ECO:0000256" key="3">
    <source>
        <dbReference type="ARBA" id="ARBA00023295"/>
    </source>
</evidence>
<gene>
    <name evidence="5" type="ORF">Vbra_5376</name>
</gene>
<dbReference type="InterPro" id="IPR023186">
    <property type="entry name" value="IUNH"/>
</dbReference>
<dbReference type="InterPro" id="IPR036452">
    <property type="entry name" value="Ribo_hydro-like"/>
</dbReference>
<dbReference type="GO" id="GO:0005829">
    <property type="term" value="C:cytosol"/>
    <property type="evidence" value="ECO:0007669"/>
    <property type="project" value="TreeGrafter"/>
</dbReference>
<evidence type="ECO:0000313" key="5">
    <source>
        <dbReference type="EMBL" id="CEM00700.1"/>
    </source>
</evidence>
<keyword evidence="6" id="KW-1185">Reference proteome</keyword>
<protein>
    <recommendedName>
        <fullName evidence="4">Inosine/uridine-preferring nucleoside hydrolase domain-containing protein</fullName>
    </recommendedName>
</protein>
<feature type="domain" description="Inosine/uridine-preferring nucleoside hydrolase" evidence="4">
    <location>
        <begin position="7"/>
        <end position="299"/>
    </location>
</feature>
<evidence type="ECO:0000259" key="4">
    <source>
        <dbReference type="Pfam" id="PF01156"/>
    </source>
</evidence>
<evidence type="ECO:0000256" key="2">
    <source>
        <dbReference type="ARBA" id="ARBA00022801"/>
    </source>
</evidence>
<dbReference type="InterPro" id="IPR001910">
    <property type="entry name" value="Inosine/uridine_hydrolase_dom"/>
</dbReference>
<evidence type="ECO:0000256" key="1">
    <source>
        <dbReference type="ARBA" id="ARBA00009176"/>
    </source>
</evidence>
<dbReference type="AlphaFoldDB" id="A0A0G4ES65"/>
<dbReference type="GO" id="GO:0008477">
    <property type="term" value="F:purine nucleosidase activity"/>
    <property type="evidence" value="ECO:0007669"/>
    <property type="project" value="TreeGrafter"/>
</dbReference>
<organism evidence="5 6">
    <name type="scientific">Vitrella brassicaformis (strain CCMP3155)</name>
    <dbReference type="NCBI Taxonomy" id="1169540"/>
    <lineage>
        <taxon>Eukaryota</taxon>
        <taxon>Sar</taxon>
        <taxon>Alveolata</taxon>
        <taxon>Colpodellida</taxon>
        <taxon>Vitrellaceae</taxon>
        <taxon>Vitrella</taxon>
    </lineage>
</organism>
<dbReference type="Pfam" id="PF01156">
    <property type="entry name" value="IU_nuc_hydro"/>
    <property type="match status" value="1"/>
</dbReference>
<dbReference type="Proteomes" id="UP000041254">
    <property type="component" value="Unassembled WGS sequence"/>
</dbReference>
<dbReference type="EMBL" id="CDMY01000297">
    <property type="protein sequence ID" value="CEM00700.1"/>
    <property type="molecule type" value="Genomic_DNA"/>
</dbReference>
<dbReference type="InParanoid" id="A0A0G4ES65"/>
<name>A0A0G4ES65_VITBC</name>
<keyword evidence="2" id="KW-0378">Hydrolase</keyword>
<dbReference type="GO" id="GO:0006152">
    <property type="term" value="P:purine nucleoside catabolic process"/>
    <property type="evidence" value="ECO:0007669"/>
    <property type="project" value="TreeGrafter"/>
</dbReference>
<dbReference type="Gene3D" id="3.90.245.10">
    <property type="entry name" value="Ribonucleoside hydrolase-like"/>
    <property type="match status" value="1"/>
</dbReference>
<dbReference type="SUPFAM" id="SSF53590">
    <property type="entry name" value="Nucleoside hydrolase"/>
    <property type="match status" value="1"/>
</dbReference>
<proteinExistence type="inferred from homology"/>
<sequence length="309" mass="33799">MVRKRQVLMDHDGGTPDDYMATALLLTMPHIDPVGFVVTPADCYIEPATRATRKILALFGREHVPVAASEAKGHNPFPAAWRQNSYAFDDLIGGADMMEPASAAVPSGVGLMEQLLGQAEAPLTLLVTGPLSNVAALVDRRPDLAGRIEEMVWMGGSLDVPGNVSPEMEPSHDGSAEWNAYWDPSAVQTVWQTDIPIVLCPLDVCEKVPVTRGFIGSLRAQSQHRLSQVAAAGYEMNIERDKQCLWDVLAAAYLAKPELFTSDLIETAIITTGPSRGRIFRHPGGRPVRVLRDVKAEEVLHYVLEQWAR</sequence>
<keyword evidence="3" id="KW-0326">Glycosidase</keyword>
<dbReference type="PANTHER" id="PTHR12304:SF46">
    <property type="entry name" value="INOSINE-ADENOSINE-GUANOSINE-NUCLEOSIDE HYDROLASE"/>
    <property type="match status" value="1"/>
</dbReference>
<dbReference type="PANTHER" id="PTHR12304">
    <property type="entry name" value="INOSINE-URIDINE PREFERRING NUCLEOSIDE HYDROLASE"/>
    <property type="match status" value="1"/>
</dbReference>
<dbReference type="VEuPathDB" id="CryptoDB:Vbra_5376"/>
<evidence type="ECO:0000313" key="6">
    <source>
        <dbReference type="Proteomes" id="UP000041254"/>
    </source>
</evidence>
<comment type="similarity">
    <text evidence="1">Belongs to the IUNH family.</text>
</comment>
<reference evidence="5 6" key="1">
    <citation type="submission" date="2014-11" db="EMBL/GenBank/DDBJ databases">
        <authorList>
            <person name="Zhu J."/>
            <person name="Qi W."/>
            <person name="Song R."/>
        </authorList>
    </citation>
    <scope>NUCLEOTIDE SEQUENCE [LARGE SCALE GENOMIC DNA]</scope>
</reference>
<accession>A0A0G4ES65</accession>
<dbReference type="STRING" id="1169540.A0A0G4ES65"/>